<dbReference type="eggNOG" id="COG2308">
    <property type="taxonomic scope" value="Bacteria"/>
</dbReference>
<dbReference type="AlphaFoldDB" id="K6YS51"/>
<organism evidence="1 2">
    <name type="scientific">Paraglaciecola arctica BSs20135</name>
    <dbReference type="NCBI Taxonomy" id="493475"/>
    <lineage>
        <taxon>Bacteria</taxon>
        <taxon>Pseudomonadati</taxon>
        <taxon>Pseudomonadota</taxon>
        <taxon>Gammaproteobacteria</taxon>
        <taxon>Alteromonadales</taxon>
        <taxon>Alteromonadaceae</taxon>
        <taxon>Paraglaciecola</taxon>
    </lineage>
</organism>
<protein>
    <submittedName>
        <fullName evidence="1">Uncharacterized protein</fullName>
    </submittedName>
</protein>
<proteinExistence type="predicted"/>
<accession>K6YS51</accession>
<name>K6YS51_9ALTE</name>
<dbReference type="OrthoDB" id="344992at2"/>
<gene>
    <name evidence="1" type="ORF">GARC_2547</name>
</gene>
<dbReference type="STRING" id="493475.GARC_2547"/>
<evidence type="ECO:0000313" key="1">
    <source>
        <dbReference type="EMBL" id="GAC19513.1"/>
    </source>
</evidence>
<evidence type="ECO:0000313" key="2">
    <source>
        <dbReference type="Proteomes" id="UP000006327"/>
    </source>
</evidence>
<reference evidence="1 2" key="1">
    <citation type="journal article" date="2017" name="Antonie Van Leeuwenhoek">
        <title>Rhizobium rhizosphaerae sp. nov., a novel species isolated from rice rhizosphere.</title>
        <authorList>
            <person name="Zhao J.J."/>
            <person name="Zhang J."/>
            <person name="Zhang R.J."/>
            <person name="Zhang C.W."/>
            <person name="Yin H.Q."/>
            <person name="Zhang X.X."/>
        </authorList>
    </citation>
    <scope>NUCLEOTIDE SEQUENCE [LARGE SCALE GENOMIC DNA]</scope>
    <source>
        <strain evidence="1 2">BSs20135</strain>
    </source>
</reference>
<dbReference type="SUPFAM" id="SSF56059">
    <property type="entry name" value="Glutathione synthetase ATP-binding domain-like"/>
    <property type="match status" value="1"/>
</dbReference>
<keyword evidence="2" id="KW-1185">Reference proteome</keyword>
<dbReference type="EMBL" id="BAEO01000031">
    <property type="protein sequence ID" value="GAC19513.1"/>
    <property type="molecule type" value="Genomic_DNA"/>
</dbReference>
<sequence>MTDNMPGLSIAATLSSGPDSIELLNSECFCISLDTKALKQALESEIGQPGLFDLIQQRCPYLFATRPVFVSKANMARMEQVVHAIESVVALPAYREEILGESPHIANHNPGGAKGVFFGYDFHVTEGGFGLIEINTNAGGAMLNAVLARAHRACCPAIDKMLPAQNKSSVLEDEIVAMFRQEWSLSGHERALRSIAIVDENPTQQYLYPEFLLFQQLFQRHGLEVVIADPSEFTLHEGVLKHGKMNIDLVYNRLTDFSLSEPASATLREAYLQNAIVLTPNPQAHALFADKRNLVLLSDPIRLQALGLPKATQDILLAAIPHTEIVLPENAERLWQKRRGLFFKPFAGFGGRAAYRGDKLTKRVWKEILAGGYIAQALVVPGSRVISDNEPAQVLKFDLRNYTYDDKVQWVAARLYQGQTTNFRTLDGGFAPVYEGPIDPSEIICSITPASDIEFPHIDGPNDIGDHNDACCPESIVQHETRLFLIEEDTVKPLVHDYYLALVRGKSTAPEFAGRCFILVDWYLRLVCCQPETVVNETCSWLVFDAQGRLDFNAAHEIDVETVPTEAHWAQLKELVFGAAVVSDSK</sequence>
<comment type="caution">
    <text evidence="1">The sequence shown here is derived from an EMBL/GenBank/DDBJ whole genome shotgun (WGS) entry which is preliminary data.</text>
</comment>
<dbReference type="Proteomes" id="UP000006327">
    <property type="component" value="Unassembled WGS sequence"/>
</dbReference>